<protein>
    <submittedName>
        <fullName evidence="1">Uncharacterized protein</fullName>
    </submittedName>
</protein>
<gene>
    <name evidence="1" type="ORF">SAMN02910417_01559</name>
</gene>
<dbReference type="OrthoDB" id="1859262at2"/>
<dbReference type="STRING" id="1732.SAMN02910417_01559"/>
<keyword evidence="2" id="KW-1185">Reference proteome</keyword>
<dbReference type="Proteomes" id="UP000199228">
    <property type="component" value="Unassembled WGS sequence"/>
</dbReference>
<name>A0A1G6BIJ4_EUBOX</name>
<dbReference type="RefSeq" id="WP_090173796.1">
    <property type="nucleotide sequence ID" value="NZ_FMXR01000010.1"/>
</dbReference>
<organism evidence="1 2">
    <name type="scientific">Eubacterium oxidoreducens</name>
    <dbReference type="NCBI Taxonomy" id="1732"/>
    <lineage>
        <taxon>Bacteria</taxon>
        <taxon>Bacillati</taxon>
        <taxon>Bacillota</taxon>
        <taxon>Clostridia</taxon>
        <taxon>Eubacteriales</taxon>
        <taxon>Eubacteriaceae</taxon>
        <taxon>Eubacterium</taxon>
    </lineage>
</organism>
<dbReference type="AlphaFoldDB" id="A0A1G6BIJ4"/>
<dbReference type="EMBL" id="FMXR01000010">
    <property type="protein sequence ID" value="SDB20441.1"/>
    <property type="molecule type" value="Genomic_DNA"/>
</dbReference>
<sequence length="138" mass="15488">MKKKIVIFIVVALALIVVAIGIYSSPKTFGGNIDASEVDHIKVFDGNTGVEFTIDNAEDIRFIVENIKDCTMKRTGISIGYSGYGFRINYMDAGDKNVISEFIMNSSDTIRKDPFFYSCDGELCYEFLRKMEETYGAD</sequence>
<proteinExistence type="predicted"/>
<evidence type="ECO:0000313" key="2">
    <source>
        <dbReference type="Proteomes" id="UP000199228"/>
    </source>
</evidence>
<reference evidence="1 2" key="1">
    <citation type="submission" date="2016-10" db="EMBL/GenBank/DDBJ databases">
        <authorList>
            <person name="de Groot N.N."/>
        </authorList>
    </citation>
    <scope>NUCLEOTIDE SEQUENCE [LARGE SCALE GENOMIC DNA]</scope>
    <source>
        <strain evidence="1 2">DSM 3217</strain>
    </source>
</reference>
<accession>A0A1G6BIJ4</accession>
<evidence type="ECO:0000313" key="1">
    <source>
        <dbReference type="EMBL" id="SDB20441.1"/>
    </source>
</evidence>